<dbReference type="AlphaFoldDB" id="A0A7S0UG46"/>
<organism evidence="3">
    <name type="scientific">Pseudo-nitzschia delicatissima</name>
    <dbReference type="NCBI Taxonomy" id="44447"/>
    <lineage>
        <taxon>Eukaryota</taxon>
        <taxon>Sar</taxon>
        <taxon>Stramenopiles</taxon>
        <taxon>Ochrophyta</taxon>
        <taxon>Bacillariophyta</taxon>
        <taxon>Bacillariophyceae</taxon>
        <taxon>Bacillariophycidae</taxon>
        <taxon>Bacillariales</taxon>
        <taxon>Bacillariaceae</taxon>
        <taxon>Pseudo-nitzschia</taxon>
    </lineage>
</organism>
<feature type="compositionally biased region" description="Basic and acidic residues" evidence="1">
    <location>
        <begin position="539"/>
        <end position="555"/>
    </location>
</feature>
<feature type="compositionally biased region" description="Polar residues" evidence="1">
    <location>
        <begin position="696"/>
        <end position="705"/>
    </location>
</feature>
<feature type="region of interest" description="Disordered" evidence="1">
    <location>
        <begin position="169"/>
        <end position="245"/>
    </location>
</feature>
<feature type="region of interest" description="Disordered" evidence="1">
    <location>
        <begin position="625"/>
        <end position="705"/>
    </location>
</feature>
<name>A0A7S0UG46_9STRA</name>
<keyword evidence="2" id="KW-0812">Transmembrane</keyword>
<feature type="region of interest" description="Disordered" evidence="1">
    <location>
        <begin position="330"/>
        <end position="378"/>
    </location>
</feature>
<evidence type="ECO:0000256" key="2">
    <source>
        <dbReference type="SAM" id="Phobius"/>
    </source>
</evidence>
<reference evidence="3" key="1">
    <citation type="submission" date="2021-01" db="EMBL/GenBank/DDBJ databases">
        <authorList>
            <person name="Corre E."/>
            <person name="Pelletier E."/>
            <person name="Niang G."/>
            <person name="Scheremetjew M."/>
            <person name="Finn R."/>
            <person name="Kale V."/>
            <person name="Holt S."/>
            <person name="Cochrane G."/>
            <person name="Meng A."/>
            <person name="Brown T."/>
            <person name="Cohen L."/>
        </authorList>
    </citation>
    <scope>NUCLEOTIDE SEQUENCE</scope>
    <source>
        <strain evidence="3">UNC1205</strain>
    </source>
</reference>
<feature type="region of interest" description="Disordered" evidence="1">
    <location>
        <begin position="430"/>
        <end position="578"/>
    </location>
</feature>
<dbReference type="EMBL" id="HBFL01002165">
    <property type="protein sequence ID" value="CAD8761485.1"/>
    <property type="molecule type" value="Transcribed_RNA"/>
</dbReference>
<proteinExistence type="predicted"/>
<feature type="compositionally biased region" description="Basic and acidic residues" evidence="1">
    <location>
        <begin position="430"/>
        <end position="447"/>
    </location>
</feature>
<evidence type="ECO:0000313" key="3">
    <source>
        <dbReference type="EMBL" id="CAD8761485.1"/>
    </source>
</evidence>
<feature type="compositionally biased region" description="Basic and acidic residues" evidence="1">
    <location>
        <begin position="670"/>
        <end position="679"/>
    </location>
</feature>
<sequence length="705" mass="78013">MMTISVKGAVNYSMEVDGSAPTPDDIEKQWSETYVEITSQDQLQRAIEDADIQGVVRLEEVTQEDNAGEITSSQAGSANNGDLSSLYETDDTTETTNDSSGNETEENDSTEKTESTSKKSSQLERPSTLSIIFGFILTGIAVAGLFVYAYLFYRKRKKHLKKKKKMKETITFSSAGPPPVATPAPPPPRNQNSLYYSKSPSQPTPPIQHSSQAYLNSMGLTQTESEETSYRGLESSVGSEESSDPFANELKLAASLDQDAWNESQRIKETIEKRQTARVGVKNALASQNRSPDYNAAVPSLLSKGHISLEEEDEVGAGGIEAGLEGNAEWVESYPYGDEAQRSGSDDRNTPDVPSSSTEWEPYNSALPPLVEEKKDEINPSEYFAQKLKNIEKDLTKSAEKPLIEPSISDDVSDILSEVSEISKYVRRYERRKDRKIKMEERLDAVREPSPYSSATKPESIGMNERFDRERNNNYESPSPSPSQPKRLEPYPLSSYAGSFGDARKRDALQETLSTVSDDANEEDISTRSQRLGISPYSRSKDEVYYDDGKLRSNEKSSSNRTQTTSSRSKSTRTEEDYRYSVGYTRSKSPSRLANLRATEAIIDNSNSEVNVNYGISRVPNLIPNVNNQNSSSAANKGTGTIKNNEPMAPVAPAAKQQQSNKPRPPAKNNRFDKLRGIFEQKTNSQPAPIYPPGANWQNGGSLGR</sequence>
<feature type="transmembrane region" description="Helical" evidence="2">
    <location>
        <begin position="129"/>
        <end position="153"/>
    </location>
</feature>
<keyword evidence="2" id="KW-0472">Membrane</keyword>
<feature type="compositionally biased region" description="Pro residues" evidence="1">
    <location>
        <begin position="176"/>
        <end position="189"/>
    </location>
</feature>
<keyword evidence="2" id="KW-1133">Transmembrane helix</keyword>
<feature type="region of interest" description="Disordered" evidence="1">
    <location>
        <begin position="58"/>
        <end position="123"/>
    </location>
</feature>
<accession>A0A7S0UG46</accession>
<feature type="compositionally biased region" description="Low complexity" evidence="1">
    <location>
        <begin position="625"/>
        <end position="636"/>
    </location>
</feature>
<feature type="compositionally biased region" description="Basic and acidic residues" evidence="1">
    <location>
        <begin position="339"/>
        <end position="350"/>
    </location>
</feature>
<protein>
    <submittedName>
        <fullName evidence="3">Uncharacterized protein</fullName>
    </submittedName>
</protein>
<feature type="compositionally biased region" description="Polar residues" evidence="1">
    <location>
        <begin position="69"/>
        <end position="87"/>
    </location>
</feature>
<feature type="compositionally biased region" description="Low complexity" evidence="1">
    <location>
        <begin position="557"/>
        <end position="569"/>
    </location>
</feature>
<gene>
    <name evidence="3" type="ORF">PDEL1432_LOCUS1525</name>
</gene>
<feature type="compositionally biased region" description="Polar residues" evidence="1">
    <location>
        <begin position="190"/>
        <end position="223"/>
    </location>
</feature>
<evidence type="ECO:0000256" key="1">
    <source>
        <dbReference type="SAM" id="MobiDB-lite"/>
    </source>
</evidence>